<feature type="transmembrane region" description="Helical" evidence="1">
    <location>
        <begin position="32"/>
        <end position="54"/>
    </location>
</feature>
<organism evidence="2 3">
    <name type="scientific">Paracoccus rhizosphaerae</name>
    <dbReference type="NCBI Taxonomy" id="1133347"/>
    <lineage>
        <taxon>Bacteria</taxon>
        <taxon>Pseudomonadati</taxon>
        <taxon>Pseudomonadota</taxon>
        <taxon>Alphaproteobacteria</taxon>
        <taxon>Rhodobacterales</taxon>
        <taxon>Paracoccaceae</taxon>
        <taxon>Paracoccus</taxon>
    </lineage>
</organism>
<feature type="non-terminal residue" evidence="2">
    <location>
        <position position="202"/>
    </location>
</feature>
<evidence type="ECO:0000256" key="1">
    <source>
        <dbReference type="SAM" id="Phobius"/>
    </source>
</evidence>
<feature type="non-terminal residue" evidence="2">
    <location>
        <position position="1"/>
    </location>
</feature>
<protein>
    <submittedName>
        <fullName evidence="2">EamA/RhaT family transporter</fullName>
    </submittedName>
</protein>
<gene>
    <name evidence="2" type="ORF">ACFFIZ_20540</name>
</gene>
<keyword evidence="1" id="KW-1133">Transmembrane helix</keyword>
<dbReference type="EMBL" id="JBHLWQ010000215">
    <property type="protein sequence ID" value="MFC0202629.1"/>
    <property type="molecule type" value="Genomic_DNA"/>
</dbReference>
<dbReference type="RefSeq" id="WP_378927387.1">
    <property type="nucleotide sequence ID" value="NZ_JBHLWQ010000215.1"/>
</dbReference>
<evidence type="ECO:0000313" key="3">
    <source>
        <dbReference type="Proteomes" id="UP001589795"/>
    </source>
</evidence>
<feature type="transmembrane region" description="Helical" evidence="1">
    <location>
        <begin position="116"/>
        <end position="137"/>
    </location>
</feature>
<dbReference type="Proteomes" id="UP001589795">
    <property type="component" value="Unassembled WGS sequence"/>
</dbReference>
<keyword evidence="3" id="KW-1185">Reference proteome</keyword>
<keyword evidence="1" id="KW-0472">Membrane</keyword>
<proteinExistence type="predicted"/>
<dbReference type="SUPFAM" id="SSF103481">
    <property type="entry name" value="Multidrug resistance efflux transporter EmrE"/>
    <property type="match status" value="1"/>
</dbReference>
<feature type="transmembrane region" description="Helical" evidence="1">
    <location>
        <begin position="87"/>
        <end position="104"/>
    </location>
</feature>
<evidence type="ECO:0000313" key="2">
    <source>
        <dbReference type="EMBL" id="MFC0202629.1"/>
    </source>
</evidence>
<feature type="transmembrane region" description="Helical" evidence="1">
    <location>
        <begin position="149"/>
        <end position="174"/>
    </location>
</feature>
<accession>A0ABV6CPF6</accession>
<dbReference type="InterPro" id="IPR037185">
    <property type="entry name" value="EmrE-like"/>
</dbReference>
<keyword evidence="1" id="KW-0812">Transmembrane</keyword>
<feature type="transmembrane region" description="Helical" evidence="1">
    <location>
        <begin position="61"/>
        <end position="81"/>
    </location>
</feature>
<name>A0ABV6CPF6_9RHOB</name>
<comment type="caution">
    <text evidence="2">The sequence shown here is derived from an EMBL/GenBank/DDBJ whole genome shotgun (WGS) entry which is preliminary data.</text>
</comment>
<sequence>ARFLFAAPIAAMALAVLVIVQGDRLPALPLAFWAWAMAGGVAQIVATFATVALFSRKSFAVGIAFTKTEALIVAGLSVLLLSEPVSSFGLLAILIGTCGVLLLSRPAGGWMQGGTSYHALALGLIAGALFGASAIGYRAATIAVEHPQAVFRALVALVAATGFQTLVMTIWLFLAEPGQLRIVAVRWRTVLPVGVTGVLGSL</sequence>
<reference evidence="2 3" key="1">
    <citation type="submission" date="2024-09" db="EMBL/GenBank/DDBJ databases">
        <authorList>
            <person name="Sun Q."/>
            <person name="Mori K."/>
        </authorList>
    </citation>
    <scope>NUCLEOTIDE SEQUENCE [LARGE SCALE GENOMIC DNA]</scope>
    <source>
        <strain evidence="2 3">CCM 7904</strain>
    </source>
</reference>